<dbReference type="PROSITE" id="PS51438">
    <property type="entry name" value="ALBUMIN_2"/>
    <property type="match status" value="1"/>
</dbReference>
<dbReference type="EMBL" id="JASSZA010000003">
    <property type="protein sequence ID" value="KAK2115825.1"/>
    <property type="molecule type" value="Genomic_DNA"/>
</dbReference>
<proteinExistence type="predicted"/>
<evidence type="ECO:0000256" key="3">
    <source>
        <dbReference type="ARBA" id="ARBA00022737"/>
    </source>
</evidence>
<evidence type="ECO:0000313" key="6">
    <source>
        <dbReference type="EMBL" id="KAK2115825.1"/>
    </source>
</evidence>
<comment type="caution">
    <text evidence="6">The sequence shown here is derived from an EMBL/GenBank/DDBJ whole genome shotgun (WGS) entry which is preliminary data.</text>
</comment>
<dbReference type="InterPro" id="IPR000264">
    <property type="entry name" value="ALB/AFP/VDB"/>
</dbReference>
<feature type="non-terminal residue" evidence="6">
    <location>
        <position position="104"/>
    </location>
</feature>
<sequence>QKVPTADLEDVLPVAEDITNVLSKCCESTSDDCMAKELPLHTVKICEHLSTKNSKFEDCCQEKTPMDVFVCIYFMPAAQPAELPDVELPTNKDVCDSGNTKALD</sequence>
<evidence type="ECO:0000256" key="4">
    <source>
        <dbReference type="ARBA" id="ARBA00023157"/>
    </source>
</evidence>
<name>A0ABQ9W2Y0_SAGOE</name>
<dbReference type="InterPro" id="IPR014760">
    <property type="entry name" value="Serum_albumin_N"/>
</dbReference>
<keyword evidence="7" id="KW-1185">Reference proteome</keyword>
<dbReference type="SMART" id="SM00103">
    <property type="entry name" value="ALBUMIN"/>
    <property type="match status" value="1"/>
</dbReference>
<dbReference type="PANTHER" id="PTHR11385">
    <property type="entry name" value="SERUM ALBUMIN-RELATED"/>
    <property type="match status" value="1"/>
</dbReference>
<dbReference type="Pfam" id="PF00273">
    <property type="entry name" value="Serum_albumin"/>
    <property type="match status" value="1"/>
</dbReference>
<feature type="domain" description="Albumin" evidence="5">
    <location>
        <begin position="1"/>
        <end position="104"/>
    </location>
</feature>
<organism evidence="6 7">
    <name type="scientific">Saguinus oedipus</name>
    <name type="common">Cotton-top tamarin</name>
    <name type="synonym">Oedipomidas oedipus</name>
    <dbReference type="NCBI Taxonomy" id="9490"/>
    <lineage>
        <taxon>Eukaryota</taxon>
        <taxon>Metazoa</taxon>
        <taxon>Chordata</taxon>
        <taxon>Craniata</taxon>
        <taxon>Vertebrata</taxon>
        <taxon>Euteleostomi</taxon>
        <taxon>Mammalia</taxon>
        <taxon>Eutheria</taxon>
        <taxon>Euarchontoglires</taxon>
        <taxon>Primates</taxon>
        <taxon>Haplorrhini</taxon>
        <taxon>Platyrrhini</taxon>
        <taxon>Cebidae</taxon>
        <taxon>Callitrichinae</taxon>
        <taxon>Saguinus</taxon>
    </lineage>
</organism>
<keyword evidence="4" id="KW-1015">Disulfide bond</keyword>
<dbReference type="PANTHER" id="PTHR11385:SF11">
    <property type="entry name" value="VITAMIN D-BINDING PROTEIN"/>
    <property type="match status" value="1"/>
</dbReference>
<accession>A0ABQ9W2Y0</accession>
<evidence type="ECO:0000259" key="5">
    <source>
        <dbReference type="PROSITE" id="PS51438"/>
    </source>
</evidence>
<protein>
    <recommendedName>
        <fullName evidence="5">Albumin domain-containing protein</fullName>
    </recommendedName>
</protein>
<feature type="non-terminal residue" evidence="6">
    <location>
        <position position="1"/>
    </location>
</feature>
<dbReference type="SUPFAM" id="SSF48552">
    <property type="entry name" value="Serum albumin-like"/>
    <property type="match status" value="1"/>
</dbReference>
<gene>
    <name evidence="6" type="ORF">P7K49_006451</name>
</gene>
<evidence type="ECO:0000256" key="1">
    <source>
        <dbReference type="ARBA" id="ARBA00004613"/>
    </source>
</evidence>
<keyword evidence="3" id="KW-0677">Repeat</keyword>
<reference evidence="6 7" key="1">
    <citation type="submission" date="2023-05" db="EMBL/GenBank/DDBJ databases">
        <title>B98-5 Cell Line De Novo Hybrid Assembly: An Optical Mapping Approach.</title>
        <authorList>
            <person name="Kananen K."/>
            <person name="Auerbach J.A."/>
            <person name="Kautto E."/>
            <person name="Blachly J.S."/>
        </authorList>
    </citation>
    <scope>NUCLEOTIDE SEQUENCE [LARGE SCALE GENOMIC DNA]</scope>
    <source>
        <strain evidence="6">B95-8</strain>
        <tissue evidence="6">Cell line</tissue>
    </source>
</reference>
<comment type="subcellular location">
    <subcellularLocation>
        <location evidence="1">Secreted</location>
    </subcellularLocation>
</comment>
<evidence type="ECO:0000256" key="2">
    <source>
        <dbReference type="ARBA" id="ARBA00022525"/>
    </source>
</evidence>
<dbReference type="InterPro" id="IPR020858">
    <property type="entry name" value="Serum_albumin-like"/>
</dbReference>
<evidence type="ECO:0000313" key="7">
    <source>
        <dbReference type="Proteomes" id="UP001266305"/>
    </source>
</evidence>
<dbReference type="Gene3D" id="1.10.246.10">
    <property type="match status" value="1"/>
</dbReference>
<keyword evidence="2" id="KW-0964">Secreted</keyword>
<dbReference type="Proteomes" id="UP001266305">
    <property type="component" value="Unassembled WGS sequence"/>
</dbReference>